<organism evidence="7 8">
    <name type="scientific">Basidiobolus meristosporus CBS 931.73</name>
    <dbReference type="NCBI Taxonomy" id="1314790"/>
    <lineage>
        <taxon>Eukaryota</taxon>
        <taxon>Fungi</taxon>
        <taxon>Fungi incertae sedis</taxon>
        <taxon>Zoopagomycota</taxon>
        <taxon>Entomophthoromycotina</taxon>
        <taxon>Basidiobolomycetes</taxon>
        <taxon>Basidiobolales</taxon>
        <taxon>Basidiobolaceae</taxon>
        <taxon>Basidiobolus</taxon>
    </lineage>
</organism>
<dbReference type="Proteomes" id="UP000193498">
    <property type="component" value="Unassembled WGS sequence"/>
</dbReference>
<accession>A0A1Y1XY33</accession>
<protein>
    <recommendedName>
        <fullName evidence="2">D-arabinono-1,4-lactone oxidase</fullName>
        <ecNumber evidence="2">1.1.3.37</ecNumber>
    </recommendedName>
    <alternativeName>
        <fullName evidence="4">L-galactono-gamma-lactone oxidase</fullName>
    </alternativeName>
</protein>
<dbReference type="Pfam" id="PF01565">
    <property type="entry name" value="FAD_binding_4"/>
    <property type="match status" value="1"/>
</dbReference>
<dbReference type="STRING" id="1314790.A0A1Y1XY33"/>
<proteinExistence type="predicted"/>
<reference evidence="7 8" key="1">
    <citation type="submission" date="2016-07" db="EMBL/GenBank/DDBJ databases">
        <title>Pervasive Adenine N6-methylation of Active Genes in Fungi.</title>
        <authorList>
            <consortium name="DOE Joint Genome Institute"/>
            <person name="Mondo S.J."/>
            <person name="Dannebaum R.O."/>
            <person name="Kuo R.C."/>
            <person name="Labutti K."/>
            <person name="Haridas S."/>
            <person name="Kuo A."/>
            <person name="Salamov A."/>
            <person name="Ahrendt S.R."/>
            <person name="Lipzen A."/>
            <person name="Sullivan W."/>
            <person name="Andreopoulos W.B."/>
            <person name="Clum A."/>
            <person name="Lindquist E."/>
            <person name="Daum C."/>
            <person name="Ramamoorthy G.K."/>
            <person name="Gryganskyi A."/>
            <person name="Culley D."/>
            <person name="Magnuson J.K."/>
            <person name="James T.Y."/>
            <person name="O'Malley M.A."/>
            <person name="Stajich J.E."/>
            <person name="Spatafora J.W."/>
            <person name="Visel A."/>
            <person name="Grigoriev I.V."/>
        </authorList>
    </citation>
    <scope>NUCLEOTIDE SEQUENCE [LARGE SCALE GENOMIC DNA]</scope>
    <source>
        <strain evidence="7 8">CBS 931.73</strain>
    </source>
</reference>
<evidence type="ECO:0000256" key="2">
    <source>
        <dbReference type="ARBA" id="ARBA00013136"/>
    </source>
</evidence>
<evidence type="ECO:0000313" key="7">
    <source>
        <dbReference type="EMBL" id="ORX90396.1"/>
    </source>
</evidence>
<dbReference type="PROSITE" id="PS51387">
    <property type="entry name" value="FAD_PCMH"/>
    <property type="match status" value="1"/>
</dbReference>
<evidence type="ECO:0000313" key="8">
    <source>
        <dbReference type="Proteomes" id="UP000193498"/>
    </source>
</evidence>
<dbReference type="InterPro" id="IPR016167">
    <property type="entry name" value="FAD-bd_PCMH_sub1"/>
</dbReference>
<dbReference type="EMBL" id="MCFE01000383">
    <property type="protein sequence ID" value="ORX90396.1"/>
    <property type="molecule type" value="Genomic_DNA"/>
</dbReference>
<dbReference type="GO" id="GO:0003885">
    <property type="term" value="F:D-arabinono-1,4-lactone oxidase activity"/>
    <property type="evidence" value="ECO:0007669"/>
    <property type="project" value="UniProtKB-EC"/>
</dbReference>
<dbReference type="InterPro" id="IPR036318">
    <property type="entry name" value="FAD-bd_PCMH-like_sf"/>
</dbReference>
<sequence>MTKRAQFLALLGACALLGSSMGEELSSKYTSFNRYISCNSQKMVQPSSVFEMQRIVRNAYSNRQHVKGIGHLHSASDIICTDGVVVNTDCLRDIKISRNRETVTAQAGVRVVDLLKHLNANGLGIVNMPNFGEVTVAGALGTGAHGSSLKHVTAMSDMVVSMRVVTGTGELKTITGSLLDAFRVHIGAVGLVYDVTFKVIPAYKVHVQNYPVPESQLLDGTLEAMAEEYDLFQAWWFPGTSTVVASNGTYVPVTQKGEDRWNFISSMDPKDVTGLVNSFEQVQATRNLTELRLMEADGERSFWTTTATKLPIYANPSGGLSNPAVGFPHDMMTQTCNPCFWDPTVNKVPFDIRDISMGFPMEHLKDVVRDIQEILKRYPAYFPFNGIWFRFSPPTNGWMSLSYGRKTVHIEFITPSRIDNINDPRLGLEATQLIGQTLINKYDARPHWGKNGQYYFSHEVRAAAHPKLKDFARLVRRYDPRGVFSNDFTNRIFNDIPSKLNPAIKHCALEDSCLCSSDNDCANGQVCAKEDGFRFCTFPN</sequence>
<dbReference type="InterPro" id="IPR010031">
    <property type="entry name" value="FAD_lactone_oxidase-like"/>
</dbReference>
<comment type="caution">
    <text evidence="7">The sequence shown here is derived from an EMBL/GenBank/DDBJ whole genome shotgun (WGS) entry which is preliminary data.</text>
</comment>
<dbReference type="InterPro" id="IPR016166">
    <property type="entry name" value="FAD-bd_PCMH"/>
</dbReference>
<dbReference type="Gene3D" id="1.10.45.10">
    <property type="entry name" value="Vanillyl-alcohol Oxidase, Chain A, domain 4"/>
    <property type="match status" value="1"/>
</dbReference>
<dbReference type="PANTHER" id="PTHR43762:SF1">
    <property type="entry name" value="D-ARABINONO-1,4-LACTONE OXIDASE"/>
    <property type="match status" value="1"/>
</dbReference>
<evidence type="ECO:0000259" key="6">
    <source>
        <dbReference type="PROSITE" id="PS51387"/>
    </source>
</evidence>
<dbReference type="EC" id="1.1.3.37" evidence="2"/>
<dbReference type="SUPFAM" id="SSF56176">
    <property type="entry name" value="FAD-binding/transporter-associated domain-like"/>
    <property type="match status" value="1"/>
</dbReference>
<dbReference type="Gene3D" id="3.30.465.10">
    <property type="match status" value="1"/>
</dbReference>
<evidence type="ECO:0000256" key="4">
    <source>
        <dbReference type="ARBA" id="ARBA00033418"/>
    </source>
</evidence>
<feature type="domain" description="FAD-binding PCMH-type" evidence="6">
    <location>
        <begin position="36"/>
        <end position="202"/>
    </location>
</feature>
<keyword evidence="3" id="KW-0560">Oxidoreductase</keyword>
<dbReference type="Gene3D" id="3.30.70.2520">
    <property type="match status" value="1"/>
</dbReference>
<dbReference type="Pfam" id="PF04030">
    <property type="entry name" value="ALO"/>
    <property type="match status" value="1"/>
</dbReference>
<evidence type="ECO:0000256" key="1">
    <source>
        <dbReference type="ARBA" id="ARBA00005083"/>
    </source>
</evidence>
<dbReference type="InterPro" id="IPR006094">
    <property type="entry name" value="Oxid_FAD_bind_N"/>
</dbReference>
<name>A0A1Y1XY33_9FUNG</name>
<dbReference type="PIRSF" id="PIRSF000136">
    <property type="entry name" value="LGO_GLO"/>
    <property type="match status" value="1"/>
</dbReference>
<dbReference type="InterPro" id="IPR007173">
    <property type="entry name" value="ALO_C"/>
</dbReference>
<keyword evidence="8" id="KW-1185">Reference proteome</keyword>
<comment type="pathway">
    <text evidence="1">Cofactor biosynthesis; D-erythroascorbate biosynthesis; dehydro-D-arabinono-1,4-lactone from D-arabinose: step 2/2.</text>
</comment>
<gene>
    <name evidence="7" type="ORF">K493DRAFT_318016</name>
</gene>
<dbReference type="GO" id="GO:0071949">
    <property type="term" value="F:FAD binding"/>
    <property type="evidence" value="ECO:0007669"/>
    <property type="project" value="InterPro"/>
</dbReference>
<dbReference type="InterPro" id="IPR016169">
    <property type="entry name" value="FAD-bd_PCMH_sub2"/>
</dbReference>
<dbReference type="InParanoid" id="A0A1Y1XY33"/>
<dbReference type="Gene3D" id="3.30.43.10">
    <property type="entry name" value="Uridine Diphospho-n-acetylenolpyruvylglucosamine Reductase, domain 2"/>
    <property type="match status" value="1"/>
</dbReference>
<feature type="signal peptide" evidence="5">
    <location>
        <begin position="1"/>
        <end position="22"/>
    </location>
</feature>
<dbReference type="InterPro" id="IPR016171">
    <property type="entry name" value="Vanillyl_alc_oxidase_C-sub2"/>
</dbReference>
<evidence type="ECO:0000256" key="5">
    <source>
        <dbReference type="SAM" id="SignalP"/>
    </source>
</evidence>
<keyword evidence="5" id="KW-0732">Signal</keyword>
<dbReference type="AlphaFoldDB" id="A0A1Y1XY33"/>
<dbReference type="UniPathway" id="UPA00771">
    <property type="reaction ID" value="UER00766"/>
</dbReference>
<feature type="chain" id="PRO_5012824483" description="D-arabinono-1,4-lactone oxidase" evidence="5">
    <location>
        <begin position="23"/>
        <end position="540"/>
    </location>
</feature>
<evidence type="ECO:0000256" key="3">
    <source>
        <dbReference type="ARBA" id="ARBA00023002"/>
    </source>
</evidence>
<dbReference type="GO" id="GO:0016020">
    <property type="term" value="C:membrane"/>
    <property type="evidence" value="ECO:0007669"/>
    <property type="project" value="InterPro"/>
</dbReference>
<dbReference type="PANTHER" id="PTHR43762">
    <property type="entry name" value="L-GULONOLACTONE OXIDASE"/>
    <property type="match status" value="1"/>
</dbReference>
<dbReference type="OrthoDB" id="610608at2759"/>